<evidence type="ECO:0000259" key="10">
    <source>
        <dbReference type="PROSITE" id="PS50943"/>
    </source>
</evidence>
<dbReference type="EMBL" id="BNJK01000001">
    <property type="protein sequence ID" value="GHO92898.1"/>
    <property type="molecule type" value="Genomic_DNA"/>
</dbReference>
<dbReference type="PANTHER" id="PTHR21581:SF33">
    <property type="entry name" value="D-ALANYL-D-ALANINE CARBOXYPEPTIDASE DACB"/>
    <property type="match status" value="1"/>
</dbReference>
<comment type="similarity">
    <text evidence="1 9">Belongs to the peptidase S11 family.</text>
</comment>
<gene>
    <name evidence="11" type="ORF">KSF_029460</name>
</gene>
<sequence length="363" mass="40437">MEWINYRDTSFGTWLKAQRKRYRLTQGELAGRIHCAAVTIRKIEADERRPSLQLADLLIEQLAIPVQWRDAFRQWACTGLPPHAALAQKRETDPLSAQPAPFLPAYPVAVQATAACLLDASSNSLLVDIRGQQRLPIASTTKIMTAIIAIEEADLHETITIEQEVINEIIRIDGFRGADLVAGDRILLKDLLYAMLLPSGDEAALTIARFISGTTAGFVKLMNDYAKRLHLTQTHYSNPCGFAYRERQADHYSTARDLVHLARYALANPLFAQVVQLQRYILPATPFHRAYTWETTNSLLCCYAGATGIKTGYGPLAGYCLVFSATSRDRHLIGAILQSKGAAQRLEDTRQLLDWGFSLPQLA</sequence>
<dbReference type="Gene3D" id="3.40.710.10">
    <property type="entry name" value="DD-peptidase/beta-lactamase superfamily"/>
    <property type="match status" value="1"/>
</dbReference>
<keyword evidence="2" id="KW-0732">Signal</keyword>
<comment type="caution">
    <text evidence="11">The sequence shown here is derived from an EMBL/GenBank/DDBJ whole genome shotgun (WGS) entry which is preliminary data.</text>
</comment>
<dbReference type="SUPFAM" id="SSF56601">
    <property type="entry name" value="beta-lactamase/transpeptidase-like"/>
    <property type="match status" value="1"/>
</dbReference>
<feature type="domain" description="HTH cro/C1-type" evidence="10">
    <location>
        <begin position="15"/>
        <end position="69"/>
    </location>
</feature>
<feature type="active site" description="Proton acceptor" evidence="7">
    <location>
        <position position="142"/>
    </location>
</feature>
<feature type="active site" description="Acyl-ester intermediate" evidence="7">
    <location>
        <position position="139"/>
    </location>
</feature>
<proteinExistence type="inferred from homology"/>
<keyword evidence="12" id="KW-1185">Reference proteome</keyword>
<dbReference type="InterPro" id="IPR001387">
    <property type="entry name" value="Cro/C1-type_HTH"/>
</dbReference>
<evidence type="ECO:0000256" key="7">
    <source>
        <dbReference type="PIRSR" id="PIRSR618044-1"/>
    </source>
</evidence>
<protein>
    <recommendedName>
        <fullName evidence="10">HTH cro/C1-type domain-containing protein</fullName>
    </recommendedName>
</protein>
<dbReference type="Gene3D" id="1.10.260.40">
    <property type="entry name" value="lambda repressor-like DNA-binding domains"/>
    <property type="match status" value="1"/>
</dbReference>
<organism evidence="11 12">
    <name type="scientific">Reticulibacter mediterranei</name>
    <dbReference type="NCBI Taxonomy" id="2778369"/>
    <lineage>
        <taxon>Bacteria</taxon>
        <taxon>Bacillati</taxon>
        <taxon>Chloroflexota</taxon>
        <taxon>Ktedonobacteria</taxon>
        <taxon>Ktedonobacterales</taxon>
        <taxon>Reticulibacteraceae</taxon>
        <taxon>Reticulibacter</taxon>
    </lineage>
</organism>
<evidence type="ECO:0000313" key="12">
    <source>
        <dbReference type="Proteomes" id="UP000597444"/>
    </source>
</evidence>
<dbReference type="GO" id="GO:0009002">
    <property type="term" value="F:serine-type D-Ala-D-Ala carboxypeptidase activity"/>
    <property type="evidence" value="ECO:0007669"/>
    <property type="project" value="InterPro"/>
</dbReference>
<dbReference type="CDD" id="cd00093">
    <property type="entry name" value="HTH_XRE"/>
    <property type="match status" value="1"/>
</dbReference>
<dbReference type="RefSeq" id="WP_220203709.1">
    <property type="nucleotide sequence ID" value="NZ_BNJK01000001.1"/>
</dbReference>
<dbReference type="GO" id="GO:0009252">
    <property type="term" value="P:peptidoglycan biosynthetic process"/>
    <property type="evidence" value="ECO:0007669"/>
    <property type="project" value="UniProtKB-KW"/>
</dbReference>
<dbReference type="GO" id="GO:0003677">
    <property type="term" value="F:DNA binding"/>
    <property type="evidence" value="ECO:0007669"/>
    <property type="project" value="InterPro"/>
</dbReference>
<dbReference type="AlphaFoldDB" id="A0A8J3IG18"/>
<dbReference type="GO" id="GO:0071555">
    <property type="term" value="P:cell wall organization"/>
    <property type="evidence" value="ECO:0007669"/>
    <property type="project" value="UniProtKB-KW"/>
</dbReference>
<dbReference type="GO" id="GO:0006508">
    <property type="term" value="P:proteolysis"/>
    <property type="evidence" value="ECO:0007669"/>
    <property type="project" value="InterPro"/>
</dbReference>
<keyword evidence="6" id="KW-0961">Cell wall biogenesis/degradation</keyword>
<dbReference type="Pfam" id="PF01381">
    <property type="entry name" value="HTH_3"/>
    <property type="match status" value="1"/>
</dbReference>
<dbReference type="SMART" id="SM00530">
    <property type="entry name" value="HTH_XRE"/>
    <property type="match status" value="1"/>
</dbReference>
<dbReference type="Pfam" id="PF00768">
    <property type="entry name" value="Peptidase_S11"/>
    <property type="match status" value="1"/>
</dbReference>
<evidence type="ECO:0000313" key="11">
    <source>
        <dbReference type="EMBL" id="GHO92898.1"/>
    </source>
</evidence>
<keyword evidence="3" id="KW-0378">Hydrolase</keyword>
<dbReference type="GO" id="GO:0008360">
    <property type="term" value="P:regulation of cell shape"/>
    <property type="evidence" value="ECO:0007669"/>
    <property type="project" value="UniProtKB-KW"/>
</dbReference>
<dbReference type="InterPro" id="IPR001967">
    <property type="entry name" value="Peptidase_S11_N"/>
</dbReference>
<evidence type="ECO:0000256" key="3">
    <source>
        <dbReference type="ARBA" id="ARBA00022801"/>
    </source>
</evidence>
<evidence type="ECO:0000256" key="8">
    <source>
        <dbReference type="PIRSR" id="PIRSR618044-2"/>
    </source>
</evidence>
<dbReference type="Proteomes" id="UP000597444">
    <property type="component" value="Unassembled WGS sequence"/>
</dbReference>
<evidence type="ECO:0000256" key="6">
    <source>
        <dbReference type="ARBA" id="ARBA00023316"/>
    </source>
</evidence>
<accession>A0A8J3IG18</accession>
<reference evidence="11" key="1">
    <citation type="submission" date="2020-10" db="EMBL/GenBank/DDBJ databases">
        <title>Taxonomic study of unclassified bacteria belonging to the class Ktedonobacteria.</title>
        <authorList>
            <person name="Yabe S."/>
            <person name="Wang C.M."/>
            <person name="Zheng Y."/>
            <person name="Sakai Y."/>
            <person name="Cavaletti L."/>
            <person name="Monciardini P."/>
            <person name="Donadio S."/>
        </authorList>
    </citation>
    <scope>NUCLEOTIDE SEQUENCE</scope>
    <source>
        <strain evidence="11">ID150040</strain>
    </source>
</reference>
<evidence type="ECO:0000256" key="4">
    <source>
        <dbReference type="ARBA" id="ARBA00022960"/>
    </source>
</evidence>
<dbReference type="SUPFAM" id="SSF47413">
    <property type="entry name" value="lambda repressor-like DNA-binding domains"/>
    <property type="match status" value="1"/>
</dbReference>
<evidence type="ECO:0000256" key="2">
    <source>
        <dbReference type="ARBA" id="ARBA00022729"/>
    </source>
</evidence>
<evidence type="ECO:0000256" key="5">
    <source>
        <dbReference type="ARBA" id="ARBA00022984"/>
    </source>
</evidence>
<dbReference type="PROSITE" id="PS50943">
    <property type="entry name" value="HTH_CROC1"/>
    <property type="match status" value="1"/>
</dbReference>
<dbReference type="PRINTS" id="PR00725">
    <property type="entry name" value="DADACBPTASE1"/>
</dbReference>
<dbReference type="InterPro" id="IPR012338">
    <property type="entry name" value="Beta-lactam/transpept-like"/>
</dbReference>
<feature type="binding site" evidence="8">
    <location>
        <position position="310"/>
    </location>
    <ligand>
        <name>substrate</name>
    </ligand>
</feature>
<dbReference type="InterPro" id="IPR010982">
    <property type="entry name" value="Lambda_DNA-bd_dom_sf"/>
</dbReference>
<dbReference type="PANTHER" id="PTHR21581">
    <property type="entry name" value="D-ALANYL-D-ALANINE CARBOXYPEPTIDASE"/>
    <property type="match status" value="1"/>
</dbReference>
<keyword evidence="4" id="KW-0133">Cell shape</keyword>
<evidence type="ECO:0000256" key="1">
    <source>
        <dbReference type="ARBA" id="ARBA00007164"/>
    </source>
</evidence>
<evidence type="ECO:0000256" key="9">
    <source>
        <dbReference type="RuleBase" id="RU004016"/>
    </source>
</evidence>
<feature type="active site" evidence="7">
    <location>
        <position position="199"/>
    </location>
</feature>
<dbReference type="InterPro" id="IPR018044">
    <property type="entry name" value="Peptidase_S11"/>
</dbReference>
<name>A0A8J3IG18_9CHLR</name>
<keyword evidence="5" id="KW-0573">Peptidoglycan synthesis</keyword>